<evidence type="ECO:0000313" key="1">
    <source>
        <dbReference type="EMBL" id="MCW6506985.1"/>
    </source>
</evidence>
<dbReference type="RefSeq" id="WP_282583320.1">
    <property type="nucleotide sequence ID" value="NZ_JAMOIM010000001.1"/>
</dbReference>
<dbReference type="Proteomes" id="UP001165667">
    <property type="component" value="Unassembled WGS sequence"/>
</dbReference>
<proteinExistence type="predicted"/>
<dbReference type="EMBL" id="JAMOIM010000001">
    <property type="protein sequence ID" value="MCW6506985.1"/>
    <property type="molecule type" value="Genomic_DNA"/>
</dbReference>
<gene>
    <name evidence="1" type="ORF">M8523_02995</name>
</gene>
<evidence type="ECO:0000313" key="2">
    <source>
        <dbReference type="Proteomes" id="UP001165667"/>
    </source>
</evidence>
<keyword evidence="2" id="KW-1185">Reference proteome</keyword>
<comment type="caution">
    <text evidence="1">The sequence shown here is derived from an EMBL/GenBank/DDBJ whole genome shotgun (WGS) entry which is preliminary data.</text>
</comment>
<protein>
    <submittedName>
        <fullName evidence="1">Uncharacterized protein</fullName>
    </submittedName>
</protein>
<organism evidence="1 2">
    <name type="scientific">Lichenifustis flavocetrariae</name>
    <dbReference type="NCBI Taxonomy" id="2949735"/>
    <lineage>
        <taxon>Bacteria</taxon>
        <taxon>Pseudomonadati</taxon>
        <taxon>Pseudomonadota</taxon>
        <taxon>Alphaproteobacteria</taxon>
        <taxon>Hyphomicrobiales</taxon>
        <taxon>Lichenihabitantaceae</taxon>
        <taxon>Lichenifustis</taxon>
    </lineage>
</organism>
<sequence>MLASMAVLHVVDFVMQYRNATTQAGMDAIDAFKKCICPSHPGFNAVNNFALASKHGTIKKLPGFDTDKHRVLSYSPMFPFGLLGAMPSDLLVEFPDGSCVRLLVALDATMALYRAEFPEAFGPSELAEP</sequence>
<name>A0AA41YY50_9HYPH</name>
<accession>A0AA41YY50</accession>
<reference evidence="1" key="1">
    <citation type="submission" date="2022-05" db="EMBL/GenBank/DDBJ databases">
        <authorList>
            <person name="Pankratov T."/>
        </authorList>
    </citation>
    <scope>NUCLEOTIDE SEQUENCE</scope>
    <source>
        <strain evidence="1">BP6-180914</strain>
    </source>
</reference>
<dbReference type="AlphaFoldDB" id="A0AA41YY50"/>